<organism evidence="1 2">
    <name type="scientific">Streptomyces alboniger</name>
    <dbReference type="NCBI Taxonomy" id="132473"/>
    <lineage>
        <taxon>Bacteria</taxon>
        <taxon>Bacillati</taxon>
        <taxon>Actinomycetota</taxon>
        <taxon>Actinomycetes</taxon>
        <taxon>Kitasatosporales</taxon>
        <taxon>Streptomycetaceae</taxon>
        <taxon>Streptomyces</taxon>
        <taxon>Streptomyces aurantiacus group</taxon>
    </lineage>
</organism>
<dbReference type="Pfam" id="PF00702">
    <property type="entry name" value="Hydrolase"/>
    <property type="match status" value="1"/>
</dbReference>
<dbReference type="Gene3D" id="3.40.50.1000">
    <property type="entry name" value="HAD superfamily/HAD-like"/>
    <property type="match status" value="1"/>
</dbReference>
<dbReference type="KEGG" id="salw:CP975_32955"/>
<keyword evidence="2" id="KW-1185">Reference proteome</keyword>
<dbReference type="InterPro" id="IPR006439">
    <property type="entry name" value="HAD-SF_hydro_IA"/>
</dbReference>
<dbReference type="SUPFAM" id="SSF56784">
    <property type="entry name" value="HAD-like"/>
    <property type="match status" value="1"/>
</dbReference>
<evidence type="ECO:0000313" key="1">
    <source>
        <dbReference type="EMBL" id="QEV22714.1"/>
    </source>
</evidence>
<dbReference type="NCBIfam" id="TIGR01509">
    <property type="entry name" value="HAD-SF-IA-v3"/>
    <property type="match status" value="1"/>
</dbReference>
<dbReference type="PANTHER" id="PTHR43611:SF3">
    <property type="entry name" value="FLAVIN MONONUCLEOTIDE HYDROLASE 1, CHLOROPLATIC"/>
    <property type="match status" value="1"/>
</dbReference>
<proteinExistence type="predicted"/>
<sequence>MTDLTTSPTTDPATAAGAGPAHDILLFDMFGVIARHQSEDGRARLAATAGVPDSLFWDAYWGSRQPYDRGDIAGPAYWRQVADALGADFGPARIARLIEADIASWSAVDDSMVALIEELAAAGRPIALLSNIPEELAAHYEERHTWLRHFRVRAFSCRIGHAKPEPGAYRWCLAALGTEPERVLFIDDRGDNITAAEASGVRGHLFTTPARLRDALRLSA</sequence>
<dbReference type="PANTHER" id="PTHR43611">
    <property type="entry name" value="ALPHA-D-GLUCOSE 1-PHOSPHATE PHOSPHATASE"/>
    <property type="match status" value="1"/>
</dbReference>
<dbReference type="InterPro" id="IPR023214">
    <property type="entry name" value="HAD_sf"/>
</dbReference>
<reference evidence="1 2" key="1">
    <citation type="submission" date="2017-09" db="EMBL/GenBank/DDBJ databases">
        <authorList>
            <person name="Lee N."/>
            <person name="Cho B.-K."/>
        </authorList>
    </citation>
    <scope>NUCLEOTIDE SEQUENCE [LARGE SCALE GENOMIC DNA]</scope>
    <source>
        <strain evidence="1 2">ATCC 12461</strain>
    </source>
</reference>
<protein>
    <submittedName>
        <fullName evidence="1">HAD family phosphatase</fullName>
    </submittedName>
</protein>
<dbReference type="CDD" id="cd02603">
    <property type="entry name" value="HAD_sEH-N_like"/>
    <property type="match status" value="1"/>
</dbReference>
<dbReference type="EMBL" id="CP023695">
    <property type="protein sequence ID" value="QEV22714.1"/>
    <property type="molecule type" value="Genomic_DNA"/>
</dbReference>
<dbReference type="SFLD" id="SFLDS00003">
    <property type="entry name" value="Haloacid_Dehalogenase"/>
    <property type="match status" value="1"/>
</dbReference>
<dbReference type="OrthoDB" id="9797415at2"/>
<dbReference type="Proteomes" id="UP000326553">
    <property type="component" value="Chromosome"/>
</dbReference>
<accession>A0A5J6HVB2</accession>
<evidence type="ECO:0000313" key="2">
    <source>
        <dbReference type="Proteomes" id="UP000326553"/>
    </source>
</evidence>
<name>A0A5J6HVB2_STRAD</name>
<dbReference type="AlphaFoldDB" id="A0A5J6HVB2"/>
<dbReference type="SFLD" id="SFLDG01129">
    <property type="entry name" value="C1.5:_HAD__Beta-PGM__Phosphata"/>
    <property type="match status" value="1"/>
</dbReference>
<dbReference type="InterPro" id="IPR036412">
    <property type="entry name" value="HAD-like_sf"/>
</dbReference>
<gene>
    <name evidence="1" type="ORF">CP975_32955</name>
</gene>